<evidence type="ECO:0000256" key="1">
    <source>
        <dbReference type="ARBA" id="ARBA00022670"/>
    </source>
</evidence>
<dbReference type="InterPro" id="IPR001254">
    <property type="entry name" value="Trypsin_dom"/>
</dbReference>
<keyword evidence="2" id="KW-0378">Hydrolase</keyword>
<evidence type="ECO:0000259" key="6">
    <source>
        <dbReference type="PROSITE" id="PS50240"/>
    </source>
</evidence>
<dbReference type="Pfam" id="PF00089">
    <property type="entry name" value="Trypsin"/>
    <property type="match status" value="1"/>
</dbReference>
<dbReference type="AlphaFoldDB" id="T1GEH2"/>
<dbReference type="InterPro" id="IPR050430">
    <property type="entry name" value="Peptidase_S1"/>
</dbReference>
<evidence type="ECO:0000256" key="5">
    <source>
        <dbReference type="SAM" id="SignalP"/>
    </source>
</evidence>
<keyword evidence="8" id="KW-1185">Reference proteome</keyword>
<dbReference type="InterPro" id="IPR043504">
    <property type="entry name" value="Peptidase_S1_PA_chymotrypsin"/>
</dbReference>
<keyword evidence="5" id="KW-0732">Signal</keyword>
<reference evidence="7" key="2">
    <citation type="submission" date="2015-06" db="UniProtKB">
        <authorList>
            <consortium name="EnsemblMetazoa"/>
        </authorList>
    </citation>
    <scope>IDENTIFICATION</scope>
</reference>
<dbReference type="EnsemblMetazoa" id="MESCA001734-RA">
    <property type="protein sequence ID" value="MESCA001734-PA"/>
    <property type="gene ID" value="MESCA001734"/>
</dbReference>
<feature type="domain" description="Peptidase S1" evidence="6">
    <location>
        <begin position="25"/>
        <end position="115"/>
    </location>
</feature>
<keyword evidence="1" id="KW-0645">Protease</keyword>
<dbReference type="InterPro" id="IPR009003">
    <property type="entry name" value="Peptidase_S1_PA"/>
</dbReference>
<sequence>MKLVVVVLLIGIVADSLGAVPQSRIIDGHDARYAEAPYIVSLQRAGEKHFCAGSIIHKNWVLTAGHCLIYSSFYVVAGLTKRSRTWEFKLGKFPATDNFSSTKNMKETLLLMILD</sequence>
<keyword evidence="4" id="KW-1015">Disulfide bond</keyword>
<dbReference type="PANTHER" id="PTHR24276:SF98">
    <property type="entry name" value="FI18310P1-RELATED"/>
    <property type="match status" value="1"/>
</dbReference>
<feature type="chain" id="PRO_5004577272" description="Peptidase S1 domain-containing protein" evidence="5">
    <location>
        <begin position="19"/>
        <end position="115"/>
    </location>
</feature>
<dbReference type="STRING" id="36166.T1GEH2"/>
<dbReference type="PANTHER" id="PTHR24276">
    <property type="entry name" value="POLYSERASE-RELATED"/>
    <property type="match status" value="1"/>
</dbReference>
<evidence type="ECO:0000256" key="4">
    <source>
        <dbReference type="ARBA" id="ARBA00023157"/>
    </source>
</evidence>
<dbReference type="EMBL" id="CAQQ02018935">
    <property type="status" value="NOT_ANNOTATED_CDS"/>
    <property type="molecule type" value="Genomic_DNA"/>
</dbReference>
<dbReference type="Gene3D" id="2.40.10.10">
    <property type="entry name" value="Trypsin-like serine proteases"/>
    <property type="match status" value="1"/>
</dbReference>
<dbReference type="SUPFAM" id="SSF50494">
    <property type="entry name" value="Trypsin-like serine proteases"/>
    <property type="match status" value="1"/>
</dbReference>
<proteinExistence type="predicted"/>
<protein>
    <recommendedName>
        <fullName evidence="6">Peptidase S1 domain-containing protein</fullName>
    </recommendedName>
</protein>
<name>T1GEH2_MEGSC</name>
<organism evidence="7 8">
    <name type="scientific">Megaselia scalaris</name>
    <name type="common">Humpbacked fly</name>
    <name type="synonym">Phora scalaris</name>
    <dbReference type="NCBI Taxonomy" id="36166"/>
    <lineage>
        <taxon>Eukaryota</taxon>
        <taxon>Metazoa</taxon>
        <taxon>Ecdysozoa</taxon>
        <taxon>Arthropoda</taxon>
        <taxon>Hexapoda</taxon>
        <taxon>Insecta</taxon>
        <taxon>Pterygota</taxon>
        <taxon>Neoptera</taxon>
        <taxon>Endopterygota</taxon>
        <taxon>Diptera</taxon>
        <taxon>Brachycera</taxon>
        <taxon>Muscomorpha</taxon>
        <taxon>Platypezoidea</taxon>
        <taxon>Phoridae</taxon>
        <taxon>Megaseliini</taxon>
        <taxon>Megaselia</taxon>
    </lineage>
</organism>
<feature type="signal peptide" evidence="5">
    <location>
        <begin position="1"/>
        <end position="18"/>
    </location>
</feature>
<dbReference type="Proteomes" id="UP000015102">
    <property type="component" value="Unassembled WGS sequence"/>
</dbReference>
<evidence type="ECO:0000256" key="3">
    <source>
        <dbReference type="ARBA" id="ARBA00022825"/>
    </source>
</evidence>
<keyword evidence="3" id="KW-0720">Serine protease</keyword>
<reference evidence="8" key="1">
    <citation type="submission" date="2013-02" db="EMBL/GenBank/DDBJ databases">
        <authorList>
            <person name="Hughes D."/>
        </authorList>
    </citation>
    <scope>NUCLEOTIDE SEQUENCE</scope>
    <source>
        <strain>Durham</strain>
        <strain evidence="8">NC isolate 2 -- Noor lab</strain>
    </source>
</reference>
<dbReference type="HOGENOM" id="CLU_2111645_0_0_1"/>
<dbReference type="GO" id="GO:0004252">
    <property type="term" value="F:serine-type endopeptidase activity"/>
    <property type="evidence" value="ECO:0007669"/>
    <property type="project" value="InterPro"/>
</dbReference>
<dbReference type="PROSITE" id="PS00134">
    <property type="entry name" value="TRYPSIN_HIS"/>
    <property type="match status" value="1"/>
</dbReference>
<evidence type="ECO:0000313" key="7">
    <source>
        <dbReference type="EnsemblMetazoa" id="MESCA001734-PA"/>
    </source>
</evidence>
<dbReference type="PROSITE" id="PS50240">
    <property type="entry name" value="TRYPSIN_DOM"/>
    <property type="match status" value="1"/>
</dbReference>
<evidence type="ECO:0000256" key="2">
    <source>
        <dbReference type="ARBA" id="ARBA00022801"/>
    </source>
</evidence>
<evidence type="ECO:0000313" key="8">
    <source>
        <dbReference type="Proteomes" id="UP000015102"/>
    </source>
</evidence>
<dbReference type="InterPro" id="IPR018114">
    <property type="entry name" value="TRYPSIN_HIS"/>
</dbReference>
<accession>T1GEH2</accession>
<dbReference type="GO" id="GO:0006508">
    <property type="term" value="P:proteolysis"/>
    <property type="evidence" value="ECO:0007669"/>
    <property type="project" value="UniProtKB-KW"/>
</dbReference>